<dbReference type="GeneID" id="37622989"/>
<keyword evidence="1" id="KW-0934">Plastid</keyword>
<dbReference type="EMBL" id="MH396010">
    <property type="protein sequence ID" value="AXI96280.1"/>
    <property type="molecule type" value="Genomic_DNA"/>
</dbReference>
<reference evidence="1" key="1">
    <citation type="submission" date="2018-05" db="EMBL/GenBank/DDBJ databases">
        <title>Organellar genomes of Gracilariaceae.</title>
        <authorList>
            <person name="Iha C."/>
            <person name="Oliveira M.C."/>
        </authorList>
    </citation>
    <scope>NUCLEOTIDE SEQUENCE</scope>
</reference>
<proteinExistence type="predicted"/>
<dbReference type="AlphaFoldDB" id="A0A345U744"/>
<organism evidence="1">
    <name type="scientific">Gracilaria ferox</name>
    <dbReference type="NCBI Taxonomy" id="1184158"/>
    <lineage>
        <taxon>Eukaryota</taxon>
        <taxon>Rhodophyta</taxon>
        <taxon>Florideophyceae</taxon>
        <taxon>Rhodymeniophycidae</taxon>
        <taxon>Gracilariales</taxon>
        <taxon>Gracilariaceae</taxon>
        <taxon>Gracilaria</taxon>
    </lineage>
</organism>
<keyword evidence="1" id="KW-0150">Chloroplast</keyword>
<evidence type="ECO:0000313" key="1">
    <source>
        <dbReference type="EMBL" id="AXI96280.1"/>
    </source>
</evidence>
<gene>
    <name evidence="1" type="primary">ycf91</name>
</gene>
<geneLocation type="chloroplast" evidence="1"/>
<name>A0A345U744_9FLOR</name>
<evidence type="ECO:0008006" key="2">
    <source>
        <dbReference type="Google" id="ProtNLM"/>
    </source>
</evidence>
<sequence length="84" mass="10211">MDSYYCLVKIINNYKLACFIFRKNNFYCYEYPICLTAYNYSSINQLMTQHDYIKFLSIQHIQYISKELYKANLCLLLSQTYIQN</sequence>
<accession>A0A345U744</accession>
<dbReference type="RefSeq" id="YP_009510607.1">
    <property type="nucleotide sequence ID" value="NC_039140.1"/>
</dbReference>
<protein>
    <recommendedName>
        <fullName evidence="2">DUF4346 domain-containing protein</fullName>
    </recommendedName>
</protein>